<gene>
    <name evidence="1" type="ORF">HMPREF9304_04480</name>
</gene>
<dbReference type="Proteomes" id="UP000029723">
    <property type="component" value="Unassembled WGS sequence"/>
</dbReference>
<evidence type="ECO:0000313" key="1">
    <source>
        <dbReference type="EMBL" id="KGI22443.1"/>
    </source>
</evidence>
<dbReference type="OrthoDB" id="9798754at2"/>
<name>A0A098YUX0_9BACT</name>
<dbReference type="EMBL" id="JRPQ01000071">
    <property type="protein sequence ID" value="KGI22443.1"/>
    <property type="molecule type" value="Genomic_DNA"/>
</dbReference>
<sequence length="205" mass="24105">MEQKSKWGFLRETQRKAEESGLDKDTGLCRTGLEKYLQVIYPEIDSSEWVHNKQVGNGCSKRPDYRCEKLHLIIEFDGVLHYQKPEDIIRDIENQMEYETLEYQIIRIPYFIQLTNEVIEQLFGRKVEEQMFPPSVPSMGIKGKNTPAFCCIEGLKRMASDFRKFPQQYEVNKAALEKVNNEYLTGIKELDKYYKEITSKIVSNQ</sequence>
<organism evidence="1 2">
    <name type="scientific">Hoylesella timonensis S9-PR14</name>
    <dbReference type="NCBI Taxonomy" id="1401062"/>
    <lineage>
        <taxon>Bacteria</taxon>
        <taxon>Pseudomonadati</taxon>
        <taxon>Bacteroidota</taxon>
        <taxon>Bacteroidia</taxon>
        <taxon>Bacteroidales</taxon>
        <taxon>Prevotellaceae</taxon>
        <taxon>Hoylesella</taxon>
    </lineage>
</organism>
<dbReference type="AlphaFoldDB" id="A0A098YUX0"/>
<evidence type="ECO:0008006" key="3">
    <source>
        <dbReference type="Google" id="ProtNLM"/>
    </source>
</evidence>
<reference evidence="1 2" key="1">
    <citation type="submission" date="2014-07" db="EMBL/GenBank/DDBJ databases">
        <authorList>
            <person name="McCorrison J."/>
            <person name="Sanka R."/>
            <person name="Torralba M."/>
            <person name="Gillis M."/>
            <person name="Haft D.H."/>
            <person name="Methe B."/>
            <person name="Sutton G."/>
            <person name="Nelson K.E."/>
        </authorList>
    </citation>
    <scope>NUCLEOTIDE SEQUENCE [LARGE SCALE GENOMIC DNA]</scope>
    <source>
        <strain evidence="1 2">S9-PR14</strain>
    </source>
</reference>
<protein>
    <recommendedName>
        <fullName evidence="3">DUF559 domain-containing protein</fullName>
    </recommendedName>
</protein>
<evidence type="ECO:0000313" key="2">
    <source>
        <dbReference type="Proteomes" id="UP000029723"/>
    </source>
</evidence>
<accession>A0A098YUX0</accession>
<proteinExistence type="predicted"/>
<dbReference type="Gene3D" id="3.40.960.10">
    <property type="entry name" value="VSR Endonuclease"/>
    <property type="match status" value="1"/>
</dbReference>
<comment type="caution">
    <text evidence="1">The sequence shown here is derived from an EMBL/GenBank/DDBJ whole genome shotgun (WGS) entry which is preliminary data.</text>
</comment>